<dbReference type="Proteomes" id="UP001604335">
    <property type="component" value="Unassembled WGS sequence"/>
</dbReference>
<dbReference type="EMBL" id="JAZAQF010000069">
    <property type="protein sequence ID" value="MFG3818317.1"/>
    <property type="molecule type" value="Genomic_DNA"/>
</dbReference>
<reference evidence="5" key="1">
    <citation type="journal article" date="2024" name="Algal Res.">
        <title>Biochemical, toxicological and genomic investigation of a high-biomass producing Limnothrix strain isolated from Italian shallow drinking water reservoir.</title>
        <authorList>
            <person name="Simonazzi M."/>
            <person name="Shishido T.K."/>
            <person name="Delbaje E."/>
            <person name="Wahlsten M."/>
            <person name="Fewer D.P."/>
            <person name="Sivonen K."/>
            <person name="Pezzolesi L."/>
            <person name="Pistocchi R."/>
        </authorList>
    </citation>
    <scope>NUCLEOTIDE SEQUENCE [LARGE SCALE GENOMIC DNA]</scope>
    <source>
        <strain evidence="5">LRLZ20PSL1</strain>
    </source>
</reference>
<comment type="caution">
    <text evidence="4">The sequence shown here is derived from an EMBL/GenBank/DDBJ whole genome shotgun (WGS) entry which is preliminary data.</text>
</comment>
<sequence>MSTIAEFLEKCVGKWFSQRTGHNLTDRKSVLGKGDLWMEALTADAPEAIALCQKYGADPQAIAAGLKMRWEAITASPNKELGSSVLLALAPDPSGAGPLLATPGSNGQPQPGRYSFGSDGALWITLPVEGGWIEERIWFASDNLRFRSSTTTRSGGPTFASFCSEIRMGVTPPKA</sequence>
<dbReference type="Gene3D" id="2.40.128.20">
    <property type="match status" value="1"/>
</dbReference>
<keyword evidence="2 3" id="KW-0456">Lyase</keyword>
<dbReference type="GO" id="GO:0016829">
    <property type="term" value="F:lyase activity"/>
    <property type="evidence" value="ECO:0007669"/>
    <property type="project" value="UniProtKB-KW"/>
</dbReference>
<dbReference type="HAMAP" id="MF_01459">
    <property type="entry name" value="Chrphore_lyase_CpxS"/>
    <property type="match status" value="1"/>
</dbReference>
<organism evidence="4 5">
    <name type="scientific">Limnothrix redekei LRLZ20PSL1</name>
    <dbReference type="NCBI Taxonomy" id="3112953"/>
    <lineage>
        <taxon>Bacteria</taxon>
        <taxon>Bacillati</taxon>
        <taxon>Cyanobacteriota</taxon>
        <taxon>Cyanophyceae</taxon>
        <taxon>Pseudanabaenales</taxon>
        <taxon>Pseudanabaenaceae</taxon>
        <taxon>Limnothrix</taxon>
    </lineage>
</organism>
<accession>A0ABW7CAY4</accession>
<name>A0ABW7CAY4_9CYAN</name>
<dbReference type="CDD" id="cd16339">
    <property type="entry name" value="CpcS"/>
    <property type="match status" value="1"/>
</dbReference>
<evidence type="ECO:0000256" key="2">
    <source>
        <dbReference type="ARBA" id="ARBA00023239"/>
    </source>
</evidence>
<dbReference type="EC" id="4.-.-.-" evidence="3"/>
<keyword evidence="5" id="KW-1185">Reference proteome</keyword>
<dbReference type="InterPro" id="IPR018536">
    <property type="entry name" value="CpcS/CpeS"/>
</dbReference>
<evidence type="ECO:0000313" key="4">
    <source>
        <dbReference type="EMBL" id="MFG3818317.1"/>
    </source>
</evidence>
<gene>
    <name evidence="3" type="primary">cpcS</name>
    <name evidence="4" type="ORF">VPK24_11770</name>
</gene>
<comment type="similarity">
    <text evidence="1 3">Belongs to the CpcS/CpeS biliprotein lyase family.</text>
</comment>
<evidence type="ECO:0000313" key="5">
    <source>
        <dbReference type="Proteomes" id="UP001604335"/>
    </source>
</evidence>
<dbReference type="RefSeq" id="WP_393013578.1">
    <property type="nucleotide sequence ID" value="NZ_JAZAQF010000069.1"/>
</dbReference>
<dbReference type="InterPro" id="IPR012674">
    <property type="entry name" value="Calycin"/>
</dbReference>
<proteinExistence type="inferred from homology"/>
<protein>
    <recommendedName>
        <fullName evidence="3">Chromophore lyase CpcS/CpeS</fullName>
        <ecNumber evidence="3">4.-.-.-</ecNumber>
    </recommendedName>
</protein>
<evidence type="ECO:0000256" key="1">
    <source>
        <dbReference type="ARBA" id="ARBA00010681"/>
    </source>
</evidence>
<comment type="function">
    <text evidence="3">Covalently attaches a chromophore to Cys residue(s) of phycobiliproteins.</text>
</comment>
<evidence type="ECO:0000256" key="3">
    <source>
        <dbReference type="HAMAP-Rule" id="MF_01459"/>
    </source>
</evidence>
<dbReference type="Pfam" id="PF09367">
    <property type="entry name" value="CpeS"/>
    <property type="match status" value="1"/>
</dbReference>